<proteinExistence type="predicted"/>
<reference evidence="2" key="1">
    <citation type="journal article" date="2014" name="Int. J. Syst. Evol. Microbiol.">
        <title>Complete genome sequence of Corynebacterium casei LMG S-19264T (=DSM 44701T), isolated from a smear-ripened cheese.</title>
        <authorList>
            <consortium name="US DOE Joint Genome Institute (JGI-PGF)"/>
            <person name="Walter F."/>
            <person name="Albersmeier A."/>
            <person name="Kalinowski J."/>
            <person name="Ruckert C."/>
        </authorList>
    </citation>
    <scope>NUCLEOTIDE SEQUENCE</scope>
    <source>
        <strain evidence="2">CGMCC 1.12506</strain>
    </source>
</reference>
<organism evidence="2 3">
    <name type="scientific">Flavobacterium orientale</name>
    <dbReference type="NCBI Taxonomy" id="1756020"/>
    <lineage>
        <taxon>Bacteria</taxon>
        <taxon>Pseudomonadati</taxon>
        <taxon>Bacteroidota</taxon>
        <taxon>Flavobacteriia</taxon>
        <taxon>Flavobacteriales</taxon>
        <taxon>Flavobacteriaceae</taxon>
        <taxon>Flavobacterium</taxon>
    </lineage>
</organism>
<sequence>MKTLFALFGLFMFASVSSTDLSVNTTANNDQPVLTENGDAAAGGGKRVLVIQ</sequence>
<reference evidence="2" key="2">
    <citation type="submission" date="2020-09" db="EMBL/GenBank/DDBJ databases">
        <authorList>
            <person name="Sun Q."/>
            <person name="Zhou Y."/>
        </authorList>
    </citation>
    <scope>NUCLEOTIDE SEQUENCE</scope>
    <source>
        <strain evidence="2">CGMCC 1.12506</strain>
    </source>
</reference>
<keyword evidence="1" id="KW-0732">Signal</keyword>
<dbReference type="AlphaFoldDB" id="A0A916XXX4"/>
<feature type="signal peptide" evidence="1">
    <location>
        <begin position="1"/>
        <end position="18"/>
    </location>
</feature>
<evidence type="ECO:0000313" key="3">
    <source>
        <dbReference type="Proteomes" id="UP000625735"/>
    </source>
</evidence>
<evidence type="ECO:0000256" key="1">
    <source>
        <dbReference type="SAM" id="SignalP"/>
    </source>
</evidence>
<dbReference type="RefSeq" id="WP_188361378.1">
    <property type="nucleotide sequence ID" value="NZ_BMFG01000003.1"/>
</dbReference>
<dbReference type="Proteomes" id="UP000625735">
    <property type="component" value="Unassembled WGS sequence"/>
</dbReference>
<protein>
    <submittedName>
        <fullName evidence="2">Uncharacterized protein</fullName>
    </submittedName>
</protein>
<evidence type="ECO:0000313" key="2">
    <source>
        <dbReference type="EMBL" id="GGD20995.1"/>
    </source>
</evidence>
<keyword evidence="3" id="KW-1185">Reference proteome</keyword>
<accession>A0A916XXX4</accession>
<feature type="chain" id="PRO_5037664489" evidence="1">
    <location>
        <begin position="19"/>
        <end position="52"/>
    </location>
</feature>
<comment type="caution">
    <text evidence="2">The sequence shown here is derived from an EMBL/GenBank/DDBJ whole genome shotgun (WGS) entry which is preliminary data.</text>
</comment>
<gene>
    <name evidence="2" type="ORF">GCM10011343_09340</name>
</gene>
<name>A0A916XXX4_9FLAO</name>
<dbReference type="EMBL" id="BMFG01000003">
    <property type="protein sequence ID" value="GGD20995.1"/>
    <property type="molecule type" value="Genomic_DNA"/>
</dbReference>